<dbReference type="EMBL" id="JBHSIZ010000029">
    <property type="protein sequence ID" value="MFC4958996.1"/>
    <property type="molecule type" value="Genomic_DNA"/>
</dbReference>
<proteinExistence type="predicted"/>
<feature type="region of interest" description="Disordered" evidence="1">
    <location>
        <begin position="437"/>
        <end position="551"/>
    </location>
</feature>
<evidence type="ECO:0000313" key="2">
    <source>
        <dbReference type="EMBL" id="MFC4958996.1"/>
    </source>
</evidence>
<evidence type="ECO:0008006" key="4">
    <source>
        <dbReference type="Google" id="ProtNLM"/>
    </source>
</evidence>
<evidence type="ECO:0000313" key="3">
    <source>
        <dbReference type="Proteomes" id="UP001595834"/>
    </source>
</evidence>
<evidence type="ECO:0000256" key="1">
    <source>
        <dbReference type="SAM" id="MobiDB-lite"/>
    </source>
</evidence>
<feature type="compositionally biased region" description="Gly residues" evidence="1">
    <location>
        <begin position="518"/>
        <end position="541"/>
    </location>
</feature>
<sequence length="762" mass="81190">MIEPSEIPQYTGDFDKLATAVTHLRTYATGIRNNGQDVHSRFQATAGYYKAPEAEQLFSSTRPVMDTADTFATHIESLADALDIFTAEAKPHADRLKQLKLDAITFVGEVQGDDGWTKDQKKVDRDKALWDGVNEARAAFQDAERRAANKIEAIAPAICRPTWIVDDGTHAKGMYGESTAMLKDIGTLPWGSPDERTYERWSLDWWGHGAKSWAWDGLAKDSIWGGIDGIGTLLGYHGEAARNQAWDGLRRTVVGGYAYGMDLIGEGDHLSSWQRDSKAYAKEFGKQFVAYDMQKKDPARAHAVVFFNLITLASGPAAGVARLGKGGTIAKAAGTVAKIGDVLDPISGSLKAVKALSDLPKVSQVLANVTDHFQIPKSKFPDAIFDLDHRYRVGEDGRLIPINADGTPNLAPAPRGHEGDLATGAGRGERELAGVGAEGHAHGVAGRAGEGLPPRGSHETHGGSGKDTGPAANGHGGRESDHPTGHTEHGEGSASHHGPDHGGSGGAADDGPHTPHGPGDGGTGGGDTSGGHGAASPGGEGQPMVRGGETEQRLRDAVKGIPGKVRPNPKLLEKVIDRLTTEADGQRVADIIASGQFNQSDEFATVVKSLGAGRKQMFQPGADQLIFADDLVKSGVPAHSIDFELKHPPGADVDVRIADESGKVYAYQMKHLNDPADQVGEITRPKYLNQLAIAEADYRVLLVDGGRGTRAEWMANGSYDELMAVRRDVDHPENLKITFVIRLKDGNLVVPPGSKLDPKDIL</sequence>
<keyword evidence="3" id="KW-1185">Reference proteome</keyword>
<accession>A0ABV9UTQ4</accession>
<dbReference type="Proteomes" id="UP001595834">
    <property type="component" value="Unassembled WGS sequence"/>
</dbReference>
<name>A0ABV9UTQ4_9ACTN</name>
<reference evidence="3" key="1">
    <citation type="journal article" date="2019" name="Int. J. Syst. Evol. Microbiol.">
        <title>The Global Catalogue of Microorganisms (GCM) 10K type strain sequencing project: providing services to taxonomists for standard genome sequencing and annotation.</title>
        <authorList>
            <consortium name="The Broad Institute Genomics Platform"/>
            <consortium name="The Broad Institute Genome Sequencing Center for Infectious Disease"/>
            <person name="Wu L."/>
            <person name="Ma J."/>
        </authorList>
    </citation>
    <scope>NUCLEOTIDE SEQUENCE [LARGE SCALE GENOMIC DNA]</scope>
    <source>
        <strain evidence="3">CCM 7224</strain>
    </source>
</reference>
<feature type="region of interest" description="Disordered" evidence="1">
    <location>
        <begin position="399"/>
        <end position="425"/>
    </location>
</feature>
<organism evidence="2 3">
    <name type="scientific">Streptomyces mauvecolor</name>
    <dbReference type="NCBI Taxonomy" id="58345"/>
    <lineage>
        <taxon>Bacteria</taxon>
        <taxon>Bacillati</taxon>
        <taxon>Actinomycetota</taxon>
        <taxon>Actinomycetes</taxon>
        <taxon>Kitasatosporales</taxon>
        <taxon>Streptomycetaceae</taxon>
        <taxon>Streptomyces</taxon>
    </lineage>
</organism>
<feature type="compositionally biased region" description="Basic and acidic residues" evidence="1">
    <location>
        <begin position="476"/>
        <end position="491"/>
    </location>
</feature>
<comment type="caution">
    <text evidence="2">The sequence shown here is derived from an EMBL/GenBank/DDBJ whole genome shotgun (WGS) entry which is preliminary data.</text>
</comment>
<gene>
    <name evidence="2" type="ORF">ACFPFX_22155</name>
</gene>
<protein>
    <recommendedName>
        <fullName evidence="4">Protein NO VEIN C-terminal domain-containing protein</fullName>
    </recommendedName>
</protein>
<feature type="compositionally biased region" description="Low complexity" evidence="1">
    <location>
        <begin position="442"/>
        <end position="451"/>
    </location>
</feature>
<dbReference type="RefSeq" id="WP_344377998.1">
    <property type="nucleotide sequence ID" value="NZ_BAAASQ010000021.1"/>
</dbReference>